<keyword evidence="3" id="KW-1134">Transmembrane beta strand</keyword>
<dbReference type="Gene3D" id="2.40.170.20">
    <property type="entry name" value="TonB-dependent receptor, beta-barrel domain"/>
    <property type="match status" value="2"/>
</dbReference>
<feature type="domain" description="TonB-dependent receptor plug" evidence="14">
    <location>
        <begin position="52"/>
        <end position="158"/>
    </location>
</feature>
<comment type="similarity">
    <text evidence="11">Belongs to the TonB-dependent receptor family.</text>
</comment>
<evidence type="ECO:0000256" key="10">
    <source>
        <dbReference type="ARBA" id="ARBA00023237"/>
    </source>
</evidence>
<evidence type="ECO:0000256" key="3">
    <source>
        <dbReference type="ARBA" id="ARBA00022452"/>
    </source>
</evidence>
<feature type="chain" id="PRO_5022027379" evidence="12">
    <location>
        <begin position="24"/>
        <end position="881"/>
    </location>
</feature>
<comment type="subcellular location">
    <subcellularLocation>
        <location evidence="1">Cell outer membrane</location>
        <topology evidence="1">Multi-pass membrane protein</topology>
    </subcellularLocation>
</comment>
<keyword evidence="12" id="KW-0732">Signal</keyword>
<evidence type="ECO:0000259" key="13">
    <source>
        <dbReference type="Pfam" id="PF00593"/>
    </source>
</evidence>
<name>A0A562KEV4_SPHWJ</name>
<evidence type="ECO:0000256" key="5">
    <source>
        <dbReference type="ARBA" id="ARBA00022692"/>
    </source>
</evidence>
<keyword evidence="6" id="KW-0408">Iron</keyword>
<dbReference type="PANTHER" id="PTHR32552">
    <property type="entry name" value="FERRICHROME IRON RECEPTOR-RELATED"/>
    <property type="match status" value="1"/>
</dbReference>
<organism evidence="15 16">
    <name type="scientific">Sphingobium wenxiniae (strain DSM 21828 / CGMCC 1.7748 / JZ-1)</name>
    <dbReference type="NCBI Taxonomy" id="595605"/>
    <lineage>
        <taxon>Bacteria</taxon>
        <taxon>Pseudomonadati</taxon>
        <taxon>Pseudomonadota</taxon>
        <taxon>Alphaproteobacteria</taxon>
        <taxon>Sphingomonadales</taxon>
        <taxon>Sphingomonadaceae</taxon>
        <taxon>Sphingobium</taxon>
    </lineage>
</organism>
<gene>
    <name evidence="15" type="ORF">IQ35_01972</name>
</gene>
<feature type="domain" description="TonB-dependent receptor-like beta-barrel" evidence="13">
    <location>
        <begin position="391"/>
        <end position="841"/>
    </location>
</feature>
<accession>A0A562KEV4</accession>
<keyword evidence="8 11" id="KW-0798">TonB box</keyword>
<keyword evidence="7" id="KW-0406">Ion transport</keyword>
<dbReference type="AlphaFoldDB" id="A0A562KEV4"/>
<evidence type="ECO:0000256" key="11">
    <source>
        <dbReference type="RuleBase" id="RU003357"/>
    </source>
</evidence>
<evidence type="ECO:0000256" key="12">
    <source>
        <dbReference type="SAM" id="SignalP"/>
    </source>
</evidence>
<evidence type="ECO:0000256" key="7">
    <source>
        <dbReference type="ARBA" id="ARBA00023065"/>
    </source>
</evidence>
<evidence type="ECO:0000256" key="6">
    <source>
        <dbReference type="ARBA" id="ARBA00023004"/>
    </source>
</evidence>
<keyword evidence="15" id="KW-0675">Receptor</keyword>
<dbReference type="InterPro" id="IPR012910">
    <property type="entry name" value="Plug_dom"/>
</dbReference>
<dbReference type="InterPro" id="IPR039426">
    <property type="entry name" value="TonB-dep_rcpt-like"/>
</dbReference>
<dbReference type="InterPro" id="IPR000531">
    <property type="entry name" value="Beta-barrel_TonB"/>
</dbReference>
<feature type="signal peptide" evidence="12">
    <location>
        <begin position="1"/>
        <end position="23"/>
    </location>
</feature>
<dbReference type="Pfam" id="PF00593">
    <property type="entry name" value="TonB_dep_Rec_b-barrel"/>
    <property type="match status" value="1"/>
</dbReference>
<evidence type="ECO:0000313" key="16">
    <source>
        <dbReference type="Proteomes" id="UP000316624"/>
    </source>
</evidence>
<dbReference type="GO" id="GO:0009279">
    <property type="term" value="C:cell outer membrane"/>
    <property type="evidence" value="ECO:0007669"/>
    <property type="project" value="UniProtKB-SubCell"/>
</dbReference>
<keyword evidence="10" id="KW-0998">Cell outer membrane</keyword>
<evidence type="ECO:0000256" key="8">
    <source>
        <dbReference type="ARBA" id="ARBA00023077"/>
    </source>
</evidence>
<evidence type="ECO:0000259" key="14">
    <source>
        <dbReference type="Pfam" id="PF07715"/>
    </source>
</evidence>
<protein>
    <submittedName>
        <fullName evidence="15">Iron complex outermembrane receptor protein</fullName>
    </submittedName>
</protein>
<keyword evidence="4" id="KW-0410">Iron transport</keyword>
<keyword evidence="9 11" id="KW-0472">Membrane</keyword>
<dbReference type="SUPFAM" id="SSF56935">
    <property type="entry name" value="Porins"/>
    <property type="match status" value="1"/>
</dbReference>
<keyword evidence="2" id="KW-0813">Transport</keyword>
<keyword evidence="16" id="KW-1185">Reference proteome</keyword>
<sequence>MKKYILLSSAAACMVMAPTGAFAQETDTTPQAAAGNDSDAIIVTARRRAEDVSKVPIAITAFSGDQLQAKGVTNTLELTRLTPGLNIAGGGTVANPFVVLRGQSKAVTGTGAPGVLTYFNDVPLPNYGSLIQTFDMANIQVLKGPQGTLFGRNSIGGAILTYSQAPTHEFSGYGSVDLASYDRTQFEGAINLPIVQDKIALRLAGQIGHDGGNVKTFLFSPYTIDMSKLNFADPANSPGFATPGQLVPSNRNVDEYRTASFRASLLIEPTDWLKNVTVFDHSLIRGIPSTVTASFGSFNNGLPAIYQFSPAAIQGSIGGPDTPLDQQFFGNVYANAIIPALAQCATNQIQCNYQVAANAFRAAGNKSRIQYATEDPWEARTIVKGITNTTSVTLGDHTLKNIFGYRSVDSFSNTSLSGLPLPVITTASQVRLKQITEELQLAGSFFDDRLKYTVGGFYYTEKPDGLGGYQALEVNALFGLSHSLSTTYLYNKSKAVYGQIDYALDALVEGLSFTAGARQTWDSQSVCTTGQTVNPFGPSMLITSAGGQAGIIPSEDACNSGDVAADITAESLPKAKFKKLTYTFGLNWQVTPQFMVYATTRRGYRAGGYNTPIFDPYLASAQTYQPETLTDYEIGTKFRWNAGGMRGSVDLAVFTGKDKNNQLPINTSNLNGGTCIPEALTGGRVSDCSVGGVPGALVRHGTQTTTDNAGEITLRGFELATSITPIEGLTLSGNVGYVDTKVDKINLNPALLNLLTSAGRYAPTTIIIQGQPKWTVNGNMTVDVPGQVLGGNLSASLDFHYNTDYQQVEVRVPSQHQFDLRVRLADIGETGVTATAYVKNLTNEYTRIGGGSTSPSGVGVSSFILGQSRTVGLQLLYKFGS</sequence>
<dbReference type="EMBL" id="VLKK01000006">
    <property type="protein sequence ID" value="TWH93763.1"/>
    <property type="molecule type" value="Genomic_DNA"/>
</dbReference>
<proteinExistence type="inferred from homology"/>
<reference evidence="15 16" key="1">
    <citation type="journal article" date="2015" name="Stand. Genomic Sci.">
        <title>Genomic Encyclopedia of Bacterial and Archaeal Type Strains, Phase III: the genomes of soil and plant-associated and newly described type strains.</title>
        <authorList>
            <person name="Whitman W.B."/>
            <person name="Woyke T."/>
            <person name="Klenk H.P."/>
            <person name="Zhou Y."/>
            <person name="Lilburn T.G."/>
            <person name="Beck B.J."/>
            <person name="De Vos P."/>
            <person name="Vandamme P."/>
            <person name="Eisen J.A."/>
            <person name="Garrity G."/>
            <person name="Hugenholtz P."/>
            <person name="Kyrpides N.C."/>
        </authorList>
    </citation>
    <scope>NUCLEOTIDE SEQUENCE [LARGE SCALE GENOMIC DNA]</scope>
    <source>
        <strain evidence="15 16">CGMCC 1.7748</strain>
    </source>
</reference>
<comment type="caution">
    <text evidence="15">The sequence shown here is derived from an EMBL/GenBank/DDBJ whole genome shotgun (WGS) entry which is preliminary data.</text>
</comment>
<dbReference type="RefSeq" id="WP_145073039.1">
    <property type="nucleotide sequence ID" value="NZ_JACIIY010000004.1"/>
</dbReference>
<dbReference type="PANTHER" id="PTHR32552:SF81">
    <property type="entry name" value="TONB-DEPENDENT OUTER MEMBRANE RECEPTOR"/>
    <property type="match status" value="1"/>
</dbReference>
<dbReference type="Proteomes" id="UP000316624">
    <property type="component" value="Unassembled WGS sequence"/>
</dbReference>
<evidence type="ECO:0000256" key="2">
    <source>
        <dbReference type="ARBA" id="ARBA00022448"/>
    </source>
</evidence>
<dbReference type="GO" id="GO:0006826">
    <property type="term" value="P:iron ion transport"/>
    <property type="evidence" value="ECO:0007669"/>
    <property type="project" value="UniProtKB-KW"/>
</dbReference>
<dbReference type="Pfam" id="PF07715">
    <property type="entry name" value="Plug"/>
    <property type="match status" value="1"/>
</dbReference>
<keyword evidence="5" id="KW-0812">Transmembrane</keyword>
<evidence type="ECO:0000256" key="9">
    <source>
        <dbReference type="ARBA" id="ARBA00023136"/>
    </source>
</evidence>
<dbReference type="InterPro" id="IPR036942">
    <property type="entry name" value="Beta-barrel_TonB_sf"/>
</dbReference>
<evidence type="ECO:0000256" key="1">
    <source>
        <dbReference type="ARBA" id="ARBA00004571"/>
    </source>
</evidence>
<evidence type="ECO:0000256" key="4">
    <source>
        <dbReference type="ARBA" id="ARBA00022496"/>
    </source>
</evidence>
<evidence type="ECO:0000313" key="15">
    <source>
        <dbReference type="EMBL" id="TWH93763.1"/>
    </source>
</evidence>